<accession>A0A073K5N9</accession>
<dbReference type="RefSeq" id="WP_033678774.1">
    <property type="nucleotide sequence ID" value="NZ_JOTM01000052.1"/>
</dbReference>
<dbReference type="PROSITE" id="PS50943">
    <property type="entry name" value="HTH_CROC1"/>
    <property type="match status" value="1"/>
</dbReference>
<dbReference type="InterPro" id="IPR010982">
    <property type="entry name" value="Lambda_DNA-bd_dom_sf"/>
</dbReference>
<evidence type="ECO:0000313" key="2">
    <source>
        <dbReference type="EMBL" id="KEK21856.1"/>
    </source>
</evidence>
<dbReference type="EMBL" id="JOTM01000052">
    <property type="protein sequence ID" value="KEK21856.1"/>
    <property type="molecule type" value="Genomic_DNA"/>
</dbReference>
<sequence>MTVLKEFRESKGYTINEVSNGSKIPASTLYDVESGRKGLISSRAKSISDFFGEPVENLFFATYYRAKLE</sequence>
<dbReference type="SUPFAM" id="SSF47413">
    <property type="entry name" value="lambda repressor-like DNA-binding domains"/>
    <property type="match status" value="1"/>
</dbReference>
<dbReference type="CDD" id="cd00093">
    <property type="entry name" value="HTH_XRE"/>
    <property type="match status" value="1"/>
</dbReference>
<dbReference type="GO" id="GO:0003677">
    <property type="term" value="F:DNA binding"/>
    <property type="evidence" value="ECO:0007669"/>
    <property type="project" value="InterPro"/>
</dbReference>
<dbReference type="Pfam" id="PF01381">
    <property type="entry name" value="HTH_3"/>
    <property type="match status" value="1"/>
</dbReference>
<dbReference type="STRING" id="574375.AZF08_21980"/>
<comment type="caution">
    <text evidence="2">The sequence shown here is derived from an EMBL/GenBank/DDBJ whole genome shotgun (WGS) entry which is preliminary data.</text>
</comment>
<reference evidence="2 3" key="1">
    <citation type="submission" date="2014-06" db="EMBL/GenBank/DDBJ databases">
        <title>Draft genome sequence of Bacillus gaemokensis JCM 15801 (MCCC 1A00707).</title>
        <authorList>
            <person name="Lai Q."/>
            <person name="Liu Y."/>
            <person name="Shao Z."/>
        </authorList>
    </citation>
    <scope>NUCLEOTIDE SEQUENCE [LARGE SCALE GENOMIC DNA]</scope>
    <source>
        <strain evidence="2 3">JCM 15801</strain>
    </source>
</reference>
<dbReference type="InterPro" id="IPR001387">
    <property type="entry name" value="Cro/C1-type_HTH"/>
</dbReference>
<dbReference type="SMART" id="SM00530">
    <property type="entry name" value="HTH_XRE"/>
    <property type="match status" value="1"/>
</dbReference>
<protein>
    <submittedName>
        <fullName evidence="2">XRE family transcriptional regulator</fullName>
    </submittedName>
</protein>
<dbReference type="eggNOG" id="COG1426">
    <property type="taxonomic scope" value="Bacteria"/>
</dbReference>
<feature type="domain" description="HTH cro/C1-type" evidence="1">
    <location>
        <begin position="4"/>
        <end position="58"/>
    </location>
</feature>
<dbReference type="OrthoDB" id="9808239at2"/>
<keyword evidence="3" id="KW-1185">Reference proteome</keyword>
<proteinExistence type="predicted"/>
<dbReference type="Proteomes" id="UP000027778">
    <property type="component" value="Unassembled WGS sequence"/>
</dbReference>
<gene>
    <name evidence="2" type="ORF">BAGA_24625</name>
</gene>
<evidence type="ECO:0000313" key="3">
    <source>
        <dbReference type="Proteomes" id="UP000027778"/>
    </source>
</evidence>
<dbReference type="AlphaFoldDB" id="A0A073K5N9"/>
<evidence type="ECO:0000259" key="1">
    <source>
        <dbReference type="PROSITE" id="PS50943"/>
    </source>
</evidence>
<organism evidence="2 3">
    <name type="scientific">Bacillus gaemokensis</name>
    <dbReference type="NCBI Taxonomy" id="574375"/>
    <lineage>
        <taxon>Bacteria</taxon>
        <taxon>Bacillati</taxon>
        <taxon>Bacillota</taxon>
        <taxon>Bacilli</taxon>
        <taxon>Bacillales</taxon>
        <taxon>Bacillaceae</taxon>
        <taxon>Bacillus</taxon>
        <taxon>Bacillus cereus group</taxon>
    </lineage>
</organism>
<dbReference type="Gene3D" id="1.10.260.40">
    <property type="entry name" value="lambda repressor-like DNA-binding domains"/>
    <property type="match status" value="1"/>
</dbReference>
<name>A0A073K5N9_9BACI</name>